<evidence type="ECO:0000313" key="1">
    <source>
        <dbReference type="EMBL" id="MPL54569.1"/>
    </source>
</evidence>
<name>A0A644SIS4_9ZZZZ</name>
<organism evidence="1">
    <name type="scientific">bioreactor metagenome</name>
    <dbReference type="NCBI Taxonomy" id="1076179"/>
    <lineage>
        <taxon>unclassified sequences</taxon>
        <taxon>metagenomes</taxon>
        <taxon>ecological metagenomes</taxon>
    </lineage>
</organism>
<dbReference type="AlphaFoldDB" id="A0A644SIS4"/>
<comment type="caution">
    <text evidence="1">The sequence shown here is derived from an EMBL/GenBank/DDBJ whole genome shotgun (WGS) entry which is preliminary data.</text>
</comment>
<dbReference type="EMBL" id="VSSQ01000001">
    <property type="protein sequence ID" value="MPL54569.1"/>
    <property type="molecule type" value="Genomic_DNA"/>
</dbReference>
<reference evidence="1" key="1">
    <citation type="submission" date="2019-08" db="EMBL/GenBank/DDBJ databases">
        <authorList>
            <person name="Kucharzyk K."/>
            <person name="Murdoch R.W."/>
            <person name="Higgins S."/>
            <person name="Loffler F."/>
        </authorList>
    </citation>
    <scope>NUCLEOTIDE SEQUENCE</scope>
</reference>
<accession>A0A644SIS4</accession>
<proteinExistence type="predicted"/>
<protein>
    <submittedName>
        <fullName evidence="1">Uncharacterized protein</fullName>
    </submittedName>
</protein>
<sequence length="174" mass="20665">MHKKEKSFYEIKSINKDSSQIIWGNSSFKNSQNFENFVLDKDKIKTKWKNENFIILQRGTGSEAWINLILPIKKNEKLLQTDQVLAFDSVNNIIVRQNYNSEEYPFQLINLKNLEKDSIRFETKNCESINIINCIDKVDFNEKTLIINWTTPNKFKERGKTDISIYPLEKFFKK</sequence>
<gene>
    <name evidence="1" type="ORF">SDC9_00034</name>
</gene>